<evidence type="ECO:0000256" key="1">
    <source>
        <dbReference type="SAM" id="MobiDB-lite"/>
    </source>
</evidence>
<proteinExistence type="predicted"/>
<dbReference type="EMBL" id="JACHDS010000001">
    <property type="protein sequence ID" value="MBB6171759.1"/>
    <property type="molecule type" value="Genomic_DNA"/>
</dbReference>
<name>A0A7W9YGK2_9ACTN</name>
<dbReference type="SUPFAM" id="SSF49785">
    <property type="entry name" value="Galactose-binding domain-like"/>
    <property type="match status" value="1"/>
</dbReference>
<organism evidence="4 5">
    <name type="scientific">Nocardiopsis mwathae</name>
    <dbReference type="NCBI Taxonomy" id="1472723"/>
    <lineage>
        <taxon>Bacteria</taxon>
        <taxon>Bacillati</taxon>
        <taxon>Actinomycetota</taxon>
        <taxon>Actinomycetes</taxon>
        <taxon>Streptosporangiales</taxon>
        <taxon>Nocardiopsidaceae</taxon>
        <taxon>Nocardiopsis</taxon>
    </lineage>
</organism>
<sequence>MKKDVKVPTPLLTGVGGALIGALVVFLAMALASPRTSDPDDAVSPEDAPPPPAPASATPEPSPTAPPGTPSPEPTPSPTSSADADSGGPSRTGDRQSMAGWDPVDEKGWMEWGGATMNTEDFTDALLSGNLCRSERWAEFNLQRQWSTLEVTVGLDDESGSEDGASFEIIGDGERLDQATMSLGESRKLTADVEGLLRLRLAVKGTDGNKCGTSTTAVWGDPVLYD</sequence>
<feature type="compositionally biased region" description="Pro residues" evidence="1">
    <location>
        <begin position="47"/>
        <end position="77"/>
    </location>
</feature>
<dbReference type="AlphaFoldDB" id="A0A7W9YGK2"/>
<dbReference type="Gene3D" id="2.60.120.1060">
    <property type="entry name" value="NPCBM/NEW2 domain"/>
    <property type="match status" value="1"/>
</dbReference>
<keyword evidence="2" id="KW-1133">Transmembrane helix</keyword>
<accession>A0A7W9YGK2</accession>
<feature type="transmembrane region" description="Helical" evidence="2">
    <location>
        <begin position="12"/>
        <end position="32"/>
    </location>
</feature>
<feature type="region of interest" description="Disordered" evidence="1">
    <location>
        <begin position="34"/>
        <end position="111"/>
    </location>
</feature>
<dbReference type="InterPro" id="IPR008979">
    <property type="entry name" value="Galactose-bd-like_sf"/>
</dbReference>
<evidence type="ECO:0000313" key="4">
    <source>
        <dbReference type="EMBL" id="MBB6171759.1"/>
    </source>
</evidence>
<dbReference type="InterPro" id="IPR038637">
    <property type="entry name" value="NPCBM_sf"/>
</dbReference>
<evidence type="ECO:0000259" key="3">
    <source>
        <dbReference type="Pfam" id="PF08305"/>
    </source>
</evidence>
<reference evidence="4 5" key="1">
    <citation type="submission" date="2020-08" db="EMBL/GenBank/DDBJ databases">
        <title>Sequencing the genomes of 1000 actinobacteria strains.</title>
        <authorList>
            <person name="Klenk H.-P."/>
        </authorList>
    </citation>
    <scope>NUCLEOTIDE SEQUENCE [LARGE SCALE GENOMIC DNA]</scope>
    <source>
        <strain evidence="4 5">DSM 46659</strain>
    </source>
</reference>
<dbReference type="Pfam" id="PF08305">
    <property type="entry name" value="NPCBM"/>
    <property type="match status" value="1"/>
</dbReference>
<evidence type="ECO:0000256" key="2">
    <source>
        <dbReference type="SAM" id="Phobius"/>
    </source>
</evidence>
<protein>
    <recommendedName>
        <fullName evidence="3">Glycosyl hydrolase family 98 putative carbohydrate-binding module domain-containing protein</fullName>
    </recommendedName>
</protein>
<keyword evidence="2" id="KW-0472">Membrane</keyword>
<dbReference type="RefSeq" id="WP_184074981.1">
    <property type="nucleotide sequence ID" value="NZ_JACHDS010000001.1"/>
</dbReference>
<evidence type="ECO:0000313" key="5">
    <source>
        <dbReference type="Proteomes" id="UP000546642"/>
    </source>
</evidence>
<keyword evidence="2" id="KW-0812">Transmembrane</keyword>
<comment type="caution">
    <text evidence="4">The sequence shown here is derived from an EMBL/GenBank/DDBJ whole genome shotgun (WGS) entry which is preliminary data.</text>
</comment>
<feature type="domain" description="Glycosyl hydrolase family 98 putative carbohydrate-binding module" evidence="3">
    <location>
        <begin position="135"/>
        <end position="224"/>
    </location>
</feature>
<keyword evidence="5" id="KW-1185">Reference proteome</keyword>
<dbReference type="Proteomes" id="UP000546642">
    <property type="component" value="Unassembled WGS sequence"/>
</dbReference>
<dbReference type="InterPro" id="IPR013222">
    <property type="entry name" value="Glyco_hyd_98_carb-bd"/>
</dbReference>
<gene>
    <name evidence="4" type="ORF">HNR23_001819</name>
</gene>